<dbReference type="Proteomes" id="UP000662770">
    <property type="component" value="Chromosome"/>
</dbReference>
<gene>
    <name evidence="1" type="ORF">JYB87_03100</name>
</gene>
<dbReference type="InterPro" id="IPR021866">
    <property type="entry name" value="SpoIIAA-like"/>
</dbReference>
<keyword evidence="2" id="KW-1185">Reference proteome</keyword>
<reference evidence="1 2" key="1">
    <citation type="submission" date="2021-03" db="EMBL/GenBank/DDBJ databases">
        <title>Novel species identification of genus Shewanella.</title>
        <authorList>
            <person name="Liu G."/>
            <person name="Zhang Q."/>
        </authorList>
    </citation>
    <scope>NUCLEOTIDE SEQUENCE [LARGE SCALE GENOMIC DNA]</scope>
    <source>
        <strain evidence="1 2">FJAT-51800</strain>
    </source>
</reference>
<evidence type="ECO:0000313" key="2">
    <source>
        <dbReference type="Proteomes" id="UP000662770"/>
    </source>
</evidence>
<dbReference type="SUPFAM" id="SSF52091">
    <property type="entry name" value="SpoIIaa-like"/>
    <property type="match status" value="1"/>
</dbReference>
<accession>A0ABX7QTA8</accession>
<sequence>MESKYHGISIGIEHSGKDDFYLIIKAIGTLTHQDYQMMVPVLEAALEKVVQPHIYCVVDITELDGWEARAMWDDLKLGVQHGREFRKIAVVGNRDWQAWMTKVADWFTPTEMEYFNQRHEAVAWLRQHSS</sequence>
<protein>
    <submittedName>
        <fullName evidence="1">STAS/SEC14 domain-containing protein</fullName>
    </submittedName>
</protein>
<dbReference type="EMBL" id="CP071503">
    <property type="protein sequence ID" value="QSX34252.1"/>
    <property type="molecule type" value="Genomic_DNA"/>
</dbReference>
<organism evidence="1 2">
    <name type="scientific">Shewanella avicenniae</name>
    <dbReference type="NCBI Taxonomy" id="2814294"/>
    <lineage>
        <taxon>Bacteria</taxon>
        <taxon>Pseudomonadati</taxon>
        <taxon>Pseudomonadota</taxon>
        <taxon>Gammaproteobacteria</taxon>
        <taxon>Alteromonadales</taxon>
        <taxon>Shewanellaceae</taxon>
        <taxon>Shewanella</taxon>
    </lineage>
</organism>
<dbReference type="RefSeq" id="WP_207355456.1">
    <property type="nucleotide sequence ID" value="NZ_CP071503.1"/>
</dbReference>
<evidence type="ECO:0000313" key="1">
    <source>
        <dbReference type="EMBL" id="QSX34252.1"/>
    </source>
</evidence>
<name>A0ABX7QTA8_9GAMM</name>
<proteinExistence type="predicted"/>
<dbReference type="InterPro" id="IPR038396">
    <property type="entry name" value="SpoIIAA-like_sf"/>
</dbReference>
<dbReference type="Pfam" id="PF11964">
    <property type="entry name" value="SpoIIAA-like"/>
    <property type="match status" value="1"/>
</dbReference>
<dbReference type="Gene3D" id="3.40.50.10600">
    <property type="entry name" value="SpoIIaa-like domains"/>
    <property type="match status" value="1"/>
</dbReference>
<dbReference type="InterPro" id="IPR036513">
    <property type="entry name" value="STAS_dom_sf"/>
</dbReference>